<dbReference type="PROSITE" id="PS50144">
    <property type="entry name" value="MATH"/>
    <property type="match status" value="1"/>
</dbReference>
<evidence type="ECO:0000256" key="2">
    <source>
        <dbReference type="ARBA" id="ARBA00010846"/>
    </source>
</evidence>
<proteinExistence type="inferred from homology"/>
<dbReference type="InterPro" id="IPR002083">
    <property type="entry name" value="MATH/TRAF_dom"/>
</dbReference>
<dbReference type="InterPro" id="IPR056423">
    <property type="entry name" value="BACK_BPM_SPOP"/>
</dbReference>
<dbReference type="Pfam" id="PF22486">
    <property type="entry name" value="MATH_2"/>
    <property type="match status" value="1"/>
</dbReference>
<dbReference type="Pfam" id="PF00651">
    <property type="entry name" value="BTB"/>
    <property type="match status" value="1"/>
</dbReference>
<dbReference type="Proteomes" id="UP000823388">
    <property type="component" value="Chromosome 5K"/>
</dbReference>
<evidence type="ECO:0000313" key="5">
    <source>
        <dbReference type="EMBL" id="KAG2598234.1"/>
    </source>
</evidence>
<dbReference type="Gene3D" id="3.30.710.10">
    <property type="entry name" value="Potassium Channel Kv1.1, Chain A"/>
    <property type="match status" value="1"/>
</dbReference>
<dbReference type="InterPro" id="IPR000210">
    <property type="entry name" value="BTB/POZ_dom"/>
</dbReference>
<dbReference type="SMART" id="SM00225">
    <property type="entry name" value="BTB"/>
    <property type="match status" value="1"/>
</dbReference>
<reference evidence="5" key="1">
    <citation type="submission" date="2020-05" db="EMBL/GenBank/DDBJ databases">
        <title>WGS assembly of Panicum virgatum.</title>
        <authorList>
            <person name="Lovell J.T."/>
            <person name="Jenkins J."/>
            <person name="Shu S."/>
            <person name="Juenger T.E."/>
            <person name="Schmutz J."/>
        </authorList>
    </citation>
    <scope>NUCLEOTIDE SEQUENCE</scope>
    <source>
        <strain evidence="5">AP13</strain>
    </source>
</reference>
<dbReference type="GO" id="GO:0016567">
    <property type="term" value="P:protein ubiquitination"/>
    <property type="evidence" value="ECO:0007669"/>
    <property type="project" value="InterPro"/>
</dbReference>
<dbReference type="SUPFAM" id="SSF49599">
    <property type="entry name" value="TRAF domain-like"/>
    <property type="match status" value="1"/>
</dbReference>
<dbReference type="PROSITE" id="PS50097">
    <property type="entry name" value="BTB"/>
    <property type="match status" value="1"/>
</dbReference>
<protein>
    <submittedName>
        <fullName evidence="5">Uncharacterized protein</fullName>
    </submittedName>
</protein>
<dbReference type="SUPFAM" id="SSF54695">
    <property type="entry name" value="POZ domain"/>
    <property type="match status" value="1"/>
</dbReference>
<organism evidence="5 6">
    <name type="scientific">Panicum virgatum</name>
    <name type="common">Blackwell switchgrass</name>
    <dbReference type="NCBI Taxonomy" id="38727"/>
    <lineage>
        <taxon>Eukaryota</taxon>
        <taxon>Viridiplantae</taxon>
        <taxon>Streptophyta</taxon>
        <taxon>Embryophyta</taxon>
        <taxon>Tracheophyta</taxon>
        <taxon>Spermatophyta</taxon>
        <taxon>Magnoliopsida</taxon>
        <taxon>Liliopsida</taxon>
        <taxon>Poales</taxon>
        <taxon>Poaceae</taxon>
        <taxon>PACMAD clade</taxon>
        <taxon>Panicoideae</taxon>
        <taxon>Panicodae</taxon>
        <taxon>Paniceae</taxon>
        <taxon>Panicinae</taxon>
        <taxon>Panicum</taxon>
        <taxon>Panicum sect. Hiantes</taxon>
    </lineage>
</organism>
<comment type="similarity">
    <text evidence="2">Belongs to the Tdpoz family.</text>
</comment>
<name>A0A8T0SLU3_PANVG</name>
<comment type="pathway">
    <text evidence="1">Protein modification; protein ubiquitination.</text>
</comment>
<feature type="domain" description="BTB" evidence="3">
    <location>
        <begin position="183"/>
        <end position="251"/>
    </location>
</feature>
<comment type="caution">
    <text evidence="5">The sequence shown here is derived from an EMBL/GenBank/DDBJ whole genome shotgun (WGS) entry which is preliminary data.</text>
</comment>
<dbReference type="InterPro" id="IPR008974">
    <property type="entry name" value="TRAF-like"/>
</dbReference>
<feature type="domain" description="MATH" evidence="4">
    <location>
        <begin position="18"/>
        <end position="148"/>
    </location>
</feature>
<dbReference type="AlphaFoldDB" id="A0A8T0SLU3"/>
<dbReference type="CDD" id="cd00121">
    <property type="entry name" value="MATH"/>
    <property type="match status" value="1"/>
</dbReference>
<dbReference type="PANTHER" id="PTHR26379">
    <property type="entry name" value="BTB/POZ AND MATH DOMAIN-CONTAINING PROTEIN 1"/>
    <property type="match status" value="1"/>
</dbReference>
<dbReference type="EMBL" id="CM029045">
    <property type="protein sequence ID" value="KAG2598234.1"/>
    <property type="molecule type" value="Genomic_DNA"/>
</dbReference>
<dbReference type="InterPro" id="IPR011333">
    <property type="entry name" value="SKP1/BTB/POZ_sf"/>
</dbReference>
<keyword evidence="6" id="KW-1185">Reference proteome</keyword>
<gene>
    <name evidence="5" type="ORF">PVAP13_5KG313000</name>
</gene>
<dbReference type="Gene3D" id="1.25.40.420">
    <property type="match status" value="1"/>
</dbReference>
<evidence type="ECO:0000259" key="3">
    <source>
        <dbReference type="PROSITE" id="PS50097"/>
    </source>
</evidence>
<evidence type="ECO:0000313" key="6">
    <source>
        <dbReference type="Proteomes" id="UP000823388"/>
    </source>
</evidence>
<dbReference type="Gene3D" id="2.60.210.10">
    <property type="entry name" value="Apoptosis, Tumor Necrosis Factor Receptor Associated Protein 2, Chain A"/>
    <property type="match status" value="1"/>
</dbReference>
<sequence>MDKRRSETSSRLVTTSAQATHNFEVTDFSLLEGMGAGRYVSSRTFTAGGRAWNIRLYPDGEEDKAAYASVFLCYYGHFSRSGTKCTLELLQKDGEVSDLQVQGATAMQSCTFGAPFNIRGFPNFVEKSNLKTLLRLNGDDGFTIRCVLTVVGESVSEDVRAVAVPPSDMHQHFERMLKDGRGADVAFNVDGQLFRAHRCVLAARSPVFAAELFGPMKEKDTAEPIKVDGLEPCVFEELLLFMYTDRISDDGKRGADDKNAAAQHLLVAADRYGLDRLRLMCEAKLCRGIDARTVATTLALAEQHRCARLKDACLAYVASRDVLGAVMKTDGFKHLAASCPLVLVEILDAIVKGKGQ</sequence>
<accession>A0A8T0SLU3</accession>
<dbReference type="PANTHER" id="PTHR26379:SF486">
    <property type="entry name" value="OS04G0625500 PROTEIN"/>
    <property type="match status" value="1"/>
</dbReference>
<dbReference type="Pfam" id="PF24570">
    <property type="entry name" value="BACK_BPM_SPOP"/>
    <property type="match status" value="1"/>
</dbReference>
<evidence type="ECO:0000259" key="4">
    <source>
        <dbReference type="PROSITE" id="PS50144"/>
    </source>
</evidence>
<dbReference type="InterPro" id="IPR045005">
    <property type="entry name" value="BPM1-6"/>
</dbReference>
<evidence type="ECO:0000256" key="1">
    <source>
        <dbReference type="ARBA" id="ARBA00004906"/>
    </source>
</evidence>